<feature type="region of interest" description="Disordered" evidence="1">
    <location>
        <begin position="98"/>
        <end position="130"/>
    </location>
</feature>
<feature type="region of interest" description="Disordered" evidence="1">
    <location>
        <begin position="166"/>
        <end position="206"/>
    </location>
</feature>
<feature type="region of interest" description="Disordered" evidence="1">
    <location>
        <begin position="1"/>
        <end position="29"/>
    </location>
</feature>
<proteinExistence type="predicted"/>
<comment type="caution">
    <text evidence="2">The sequence shown here is derived from an EMBL/GenBank/DDBJ whole genome shotgun (WGS) entry which is preliminary data.</text>
</comment>
<keyword evidence="3" id="KW-1185">Reference proteome</keyword>
<feature type="compositionally biased region" description="Basic and acidic residues" evidence="1">
    <location>
        <begin position="189"/>
        <end position="206"/>
    </location>
</feature>
<name>A0A370TIZ7_9HELO</name>
<dbReference type="OrthoDB" id="5429537at2759"/>
<dbReference type="AlphaFoldDB" id="A0A370TIZ7"/>
<gene>
    <name evidence="2" type="ORF">BP5553_07268</name>
</gene>
<dbReference type="Proteomes" id="UP000254866">
    <property type="component" value="Unassembled WGS sequence"/>
</dbReference>
<evidence type="ECO:0000313" key="3">
    <source>
        <dbReference type="Proteomes" id="UP000254866"/>
    </source>
</evidence>
<dbReference type="EMBL" id="NPIC01000006">
    <property type="protein sequence ID" value="RDL35337.1"/>
    <property type="molecule type" value="Genomic_DNA"/>
</dbReference>
<accession>A0A370TIZ7</accession>
<reference evidence="2 3" key="1">
    <citation type="journal article" date="2018" name="IMA Fungus">
        <title>IMA Genome-F 9: Draft genome sequence of Annulohypoxylon stygium, Aspergillus mulundensis, Berkeleyomyces basicola (syn. Thielaviopsis basicola), Ceratocystis smalleyi, two Cercospora beticola strains, Coleophoma cylindrospora, Fusarium fracticaudum, Phialophora cf. hyalina, and Morchella septimelata.</title>
        <authorList>
            <person name="Wingfield B.D."/>
            <person name="Bills G.F."/>
            <person name="Dong Y."/>
            <person name="Huang W."/>
            <person name="Nel W.J."/>
            <person name="Swalarsk-Parry B.S."/>
            <person name="Vaghefi N."/>
            <person name="Wilken P.M."/>
            <person name="An Z."/>
            <person name="de Beer Z.W."/>
            <person name="De Vos L."/>
            <person name="Chen L."/>
            <person name="Duong T.A."/>
            <person name="Gao Y."/>
            <person name="Hammerbacher A."/>
            <person name="Kikkert J.R."/>
            <person name="Li Y."/>
            <person name="Li H."/>
            <person name="Li K."/>
            <person name="Li Q."/>
            <person name="Liu X."/>
            <person name="Ma X."/>
            <person name="Naidoo K."/>
            <person name="Pethybridge S.J."/>
            <person name="Sun J."/>
            <person name="Steenkamp E.T."/>
            <person name="van der Nest M.A."/>
            <person name="van Wyk S."/>
            <person name="Wingfield M.J."/>
            <person name="Xiong C."/>
            <person name="Yue Q."/>
            <person name="Zhang X."/>
        </authorList>
    </citation>
    <scope>NUCLEOTIDE SEQUENCE [LARGE SCALE GENOMIC DNA]</scope>
    <source>
        <strain evidence="2 3">BP 5553</strain>
    </source>
</reference>
<organism evidence="2 3">
    <name type="scientific">Venustampulla echinocandica</name>
    <dbReference type="NCBI Taxonomy" id="2656787"/>
    <lineage>
        <taxon>Eukaryota</taxon>
        <taxon>Fungi</taxon>
        <taxon>Dikarya</taxon>
        <taxon>Ascomycota</taxon>
        <taxon>Pezizomycotina</taxon>
        <taxon>Leotiomycetes</taxon>
        <taxon>Helotiales</taxon>
        <taxon>Pleuroascaceae</taxon>
        <taxon>Venustampulla</taxon>
    </lineage>
</organism>
<protein>
    <submittedName>
        <fullName evidence="2">Uncharacterized protein</fullName>
    </submittedName>
</protein>
<sequence>MPWPQKSQLSVERKSPIPCPRPQTNPPDDAYCTAMPGFGIEFEFRLREAWEGHEDKERGRLAKYARFGMTKEDARRATPEHMREAYQTLVQHQLAEVYTPSPSPSPSALPTPTSSNQDPEEINPPPANERNGLLRMHIKQQSTPDTAASQPVKPVIRIARTRGAAVIESRITKRSKTPRRTQDRNTPQPRHDMETRSMKLARERFG</sequence>
<dbReference type="RefSeq" id="XP_031868160.1">
    <property type="nucleotide sequence ID" value="XM_032015891.1"/>
</dbReference>
<evidence type="ECO:0000313" key="2">
    <source>
        <dbReference type="EMBL" id="RDL35337.1"/>
    </source>
</evidence>
<feature type="compositionally biased region" description="Polar residues" evidence="1">
    <location>
        <begin position="1"/>
        <end position="10"/>
    </location>
</feature>
<evidence type="ECO:0000256" key="1">
    <source>
        <dbReference type="SAM" id="MobiDB-lite"/>
    </source>
</evidence>
<dbReference type="GeneID" id="43600117"/>